<evidence type="ECO:0008006" key="3">
    <source>
        <dbReference type="Google" id="ProtNLM"/>
    </source>
</evidence>
<dbReference type="KEGG" id="nmk:CHR53_26755"/>
<dbReference type="AlphaFoldDB" id="A0A3Q9QVY6"/>
<reference evidence="1 2" key="1">
    <citation type="submission" date="2017-07" db="EMBL/GenBank/DDBJ databases">
        <title>The complete genome sequence of Bacillus mesonae strain H20-5, an efficient strain improving plant abiotic stress resistance.</title>
        <authorList>
            <person name="Kim S.Y."/>
            <person name="Song H."/>
            <person name="Sang M.K."/>
            <person name="Weon H.-Y."/>
            <person name="Song J."/>
        </authorList>
    </citation>
    <scope>NUCLEOTIDE SEQUENCE [LARGE SCALE GENOMIC DNA]</scope>
    <source>
        <strain evidence="1 2">H20-5</strain>
    </source>
</reference>
<keyword evidence="2" id="KW-1185">Reference proteome</keyword>
<evidence type="ECO:0000313" key="2">
    <source>
        <dbReference type="Proteomes" id="UP000282892"/>
    </source>
</evidence>
<dbReference type="EMBL" id="CP022572">
    <property type="protein sequence ID" value="AZU64541.1"/>
    <property type="molecule type" value="Genomic_DNA"/>
</dbReference>
<dbReference type="SUPFAM" id="SSF143842">
    <property type="entry name" value="YwmB-like"/>
    <property type="match status" value="1"/>
</dbReference>
<sequence length="312" mass="34610">MKRNRTFFLCLITVIFLVVIGNQQIEAVGGLDLFYGEKVSAEGETILENAGALIFSGEKADSSKNGLFPAEKVRSKDGAIYENKAPGVGGTLFPAEDVQDLAKIGAVLEAEDILLQDWSFYAREHLTGFSSEKEVQEYANRLQRKFPDWEWSVKESDQSWELTAVSPTSEHHKEMLQIMATHTKQPIDAYIVYRVSGKVWNKSSQAFFTTDEFKNKLSGIFRGKPTVFSCMKGVVSDKIDTALSKTVHKLVTNFNANEIESLKEEKFMSVTAASPMFSHSIEGMNLQIGARSEGLGLGTTIIVGTPIITIEY</sequence>
<dbReference type="Gene3D" id="3.30.2030.10">
    <property type="entry name" value="YwmB-like"/>
    <property type="match status" value="1"/>
</dbReference>
<name>A0A3Q9QVY6_9BACI</name>
<dbReference type="STRING" id="1193713.GCA_001636315_02265"/>
<accession>A0A3Q9QVY6</accession>
<dbReference type="OrthoDB" id="2374820at2"/>
<organism evidence="1 2">
    <name type="scientific">Neobacillus mesonae</name>
    <dbReference type="NCBI Taxonomy" id="1193713"/>
    <lineage>
        <taxon>Bacteria</taxon>
        <taxon>Bacillati</taxon>
        <taxon>Bacillota</taxon>
        <taxon>Bacilli</taxon>
        <taxon>Bacillales</taxon>
        <taxon>Bacillaceae</taxon>
        <taxon>Neobacillus</taxon>
    </lineage>
</organism>
<dbReference type="Pfam" id="PF08680">
    <property type="entry name" value="DUF1779"/>
    <property type="match status" value="1"/>
</dbReference>
<dbReference type="RefSeq" id="WP_127489339.1">
    <property type="nucleotide sequence ID" value="NZ_CP022572.1"/>
</dbReference>
<dbReference type="Gene3D" id="3.30.360.40">
    <property type="entry name" value="YwmB-like"/>
    <property type="match status" value="1"/>
</dbReference>
<dbReference type="InterPro" id="IPR014794">
    <property type="entry name" value="DUF1779"/>
</dbReference>
<proteinExistence type="predicted"/>
<gene>
    <name evidence="1" type="ORF">CHR53_26755</name>
</gene>
<dbReference type="InterPro" id="IPR036209">
    <property type="entry name" value="YwmB-like_sf"/>
</dbReference>
<protein>
    <recommendedName>
        <fullName evidence="3">YwmB family TATA-box binding protein</fullName>
    </recommendedName>
</protein>
<dbReference type="Proteomes" id="UP000282892">
    <property type="component" value="Chromosome"/>
</dbReference>
<evidence type="ECO:0000313" key="1">
    <source>
        <dbReference type="EMBL" id="AZU64541.1"/>
    </source>
</evidence>